<accession>A0A1E3G353</accession>
<sequence>MTVYRYPLTFTIYMGKSQTALSPIGSFSARDESSRSTEWYYDLKEKGKRLEPNTTYYWQVEVKVSHGTDEKPLETTVKSPIWSFKTGYDVRP</sequence>
<name>A0A1E3G353_9BACT</name>
<evidence type="ECO:0000313" key="1">
    <source>
        <dbReference type="EMBL" id="ODN30590.1"/>
    </source>
</evidence>
<keyword evidence="2" id="KW-1185">Reference proteome</keyword>
<comment type="caution">
    <text evidence="1">The sequence shown here is derived from an EMBL/GenBank/DDBJ whole genome shotgun (WGS) entry which is preliminary data.</text>
</comment>
<organism evidence="1 2">
    <name type="scientific">Fervidobacterium thailandense</name>
    <dbReference type="NCBI Taxonomy" id="1008305"/>
    <lineage>
        <taxon>Bacteria</taxon>
        <taxon>Thermotogati</taxon>
        <taxon>Thermotogota</taxon>
        <taxon>Thermotogae</taxon>
        <taxon>Thermotogales</taxon>
        <taxon>Fervidobacteriaceae</taxon>
        <taxon>Fervidobacterium</taxon>
    </lineage>
</organism>
<proteinExistence type="predicted"/>
<dbReference type="OrthoDB" id="3751446at2"/>
<evidence type="ECO:0000313" key="2">
    <source>
        <dbReference type="Proteomes" id="UP000094570"/>
    </source>
</evidence>
<protein>
    <submittedName>
        <fullName evidence="1">Uncharacterized protein</fullName>
    </submittedName>
</protein>
<dbReference type="Proteomes" id="UP000094570">
    <property type="component" value="Unassembled WGS sequence"/>
</dbReference>
<dbReference type="AlphaFoldDB" id="A0A1E3G353"/>
<dbReference type="InterPro" id="IPR013783">
    <property type="entry name" value="Ig-like_fold"/>
</dbReference>
<reference evidence="2" key="1">
    <citation type="submission" date="2016-04" db="EMBL/GenBank/DDBJ databases">
        <title>The genome sequence project of a novel Fervidobacterium isolate from a hot spring in Thailand.</title>
        <authorList>
            <person name="Gonzalez J.M."/>
            <person name="Cuecas A."/>
            <person name="Kanoksilapatham W."/>
        </authorList>
    </citation>
    <scope>NUCLEOTIDE SEQUENCE [LARGE SCALE GENOMIC DNA]</scope>
    <source>
        <strain evidence="2">FC2004</strain>
    </source>
</reference>
<dbReference type="RefSeq" id="WP_069293058.1">
    <property type="nucleotide sequence ID" value="NZ_CP140110.1"/>
</dbReference>
<dbReference type="EMBL" id="LWAF01000005">
    <property type="protein sequence ID" value="ODN30590.1"/>
    <property type="molecule type" value="Genomic_DNA"/>
</dbReference>
<gene>
    <name evidence="1" type="ORF">A4H02_04965</name>
</gene>
<dbReference type="Gene3D" id="2.60.40.10">
    <property type="entry name" value="Immunoglobulins"/>
    <property type="match status" value="1"/>
</dbReference>